<dbReference type="Proteomes" id="UP001202180">
    <property type="component" value="Unassembled WGS sequence"/>
</dbReference>
<accession>A0ABT0HP79</accession>
<comment type="caution">
    <text evidence="2">The sequence shown here is derived from an EMBL/GenBank/DDBJ whole genome shotgun (WGS) entry which is preliminary data.</text>
</comment>
<gene>
    <name evidence="2" type="ORF">M0L20_19060</name>
</gene>
<dbReference type="EMBL" id="JALPRF010000003">
    <property type="protein sequence ID" value="MCK8493974.1"/>
    <property type="molecule type" value="Genomic_DNA"/>
</dbReference>
<proteinExistence type="predicted"/>
<protein>
    <submittedName>
        <fullName evidence="2">Uncharacterized protein</fullName>
    </submittedName>
</protein>
<organism evidence="2 3">
    <name type="scientific">Spirosoma liriopis</name>
    <dbReference type="NCBI Taxonomy" id="2937440"/>
    <lineage>
        <taxon>Bacteria</taxon>
        <taxon>Pseudomonadati</taxon>
        <taxon>Bacteroidota</taxon>
        <taxon>Cytophagia</taxon>
        <taxon>Cytophagales</taxon>
        <taxon>Cytophagaceae</taxon>
        <taxon>Spirosoma</taxon>
    </lineage>
</organism>
<evidence type="ECO:0000313" key="2">
    <source>
        <dbReference type="EMBL" id="MCK8493974.1"/>
    </source>
</evidence>
<evidence type="ECO:0000256" key="1">
    <source>
        <dbReference type="SAM" id="Phobius"/>
    </source>
</evidence>
<keyword evidence="1" id="KW-0812">Transmembrane</keyword>
<reference evidence="2 3" key="1">
    <citation type="submission" date="2022-04" db="EMBL/GenBank/DDBJ databases">
        <title>Spirosoma sp. strain RP8 genome sequencing and assembly.</title>
        <authorList>
            <person name="Jung Y."/>
        </authorList>
    </citation>
    <scope>NUCLEOTIDE SEQUENCE [LARGE SCALE GENOMIC DNA]</scope>
    <source>
        <strain evidence="2 3">RP8</strain>
    </source>
</reference>
<sequence length="64" mass="7270">MFILFFTCYFLPMLFILMCGLLTDAQEDTMQIAVPIAFMPGVNLLATIGCLSVTIRTTVDWFNR</sequence>
<feature type="transmembrane region" description="Helical" evidence="1">
    <location>
        <begin position="35"/>
        <end position="55"/>
    </location>
</feature>
<dbReference type="RefSeq" id="WP_232558193.1">
    <property type="nucleotide sequence ID" value="NZ_JALPRF010000003.1"/>
</dbReference>
<keyword evidence="1" id="KW-1133">Transmembrane helix</keyword>
<keyword evidence="3" id="KW-1185">Reference proteome</keyword>
<keyword evidence="1" id="KW-0472">Membrane</keyword>
<name>A0ABT0HP79_9BACT</name>
<evidence type="ECO:0000313" key="3">
    <source>
        <dbReference type="Proteomes" id="UP001202180"/>
    </source>
</evidence>